<keyword evidence="2" id="KW-1185">Reference proteome</keyword>
<name>A0ABR8G1H6_9NOSO</name>
<organism evidence="1 2">
    <name type="scientific">Nostoc spongiaeforme FACHB-130</name>
    <dbReference type="NCBI Taxonomy" id="1357510"/>
    <lineage>
        <taxon>Bacteria</taxon>
        <taxon>Bacillati</taxon>
        <taxon>Cyanobacteriota</taxon>
        <taxon>Cyanophyceae</taxon>
        <taxon>Nostocales</taxon>
        <taxon>Nostocaceae</taxon>
        <taxon>Nostoc</taxon>
    </lineage>
</organism>
<proteinExistence type="predicted"/>
<evidence type="ECO:0000313" key="2">
    <source>
        <dbReference type="Proteomes" id="UP000603457"/>
    </source>
</evidence>
<gene>
    <name evidence="1" type="ORF">H6G74_22605</name>
</gene>
<sequence length="79" mass="9189">MIPSPTKPWAMFMYPALSLKSKCFTWMDGGLFTSSYAYPGRYPLFPLLRECLSHYSQLLAMTCNQQYNTELFAEEERST</sequence>
<dbReference type="Proteomes" id="UP000603457">
    <property type="component" value="Unassembled WGS sequence"/>
</dbReference>
<dbReference type="RefSeq" id="WP_190969776.1">
    <property type="nucleotide sequence ID" value="NZ_JACJTB010000036.1"/>
</dbReference>
<accession>A0ABR8G1H6</accession>
<comment type="caution">
    <text evidence="1">The sequence shown here is derived from an EMBL/GenBank/DDBJ whole genome shotgun (WGS) entry which is preliminary data.</text>
</comment>
<dbReference type="EMBL" id="JACJTB010000036">
    <property type="protein sequence ID" value="MBD2597094.1"/>
    <property type="molecule type" value="Genomic_DNA"/>
</dbReference>
<reference evidence="1 2" key="1">
    <citation type="journal article" date="2020" name="ISME J.">
        <title>Comparative genomics reveals insights into cyanobacterial evolution and habitat adaptation.</title>
        <authorList>
            <person name="Chen M.Y."/>
            <person name="Teng W.K."/>
            <person name="Zhao L."/>
            <person name="Hu C.X."/>
            <person name="Zhou Y.K."/>
            <person name="Han B.P."/>
            <person name="Song L.R."/>
            <person name="Shu W.S."/>
        </authorList>
    </citation>
    <scope>NUCLEOTIDE SEQUENCE [LARGE SCALE GENOMIC DNA]</scope>
    <source>
        <strain evidence="1 2">FACHB-130</strain>
    </source>
</reference>
<evidence type="ECO:0000313" key="1">
    <source>
        <dbReference type="EMBL" id="MBD2597094.1"/>
    </source>
</evidence>
<protein>
    <submittedName>
        <fullName evidence="1">Uncharacterized protein</fullName>
    </submittedName>
</protein>